<evidence type="ECO:0000313" key="6">
    <source>
        <dbReference type="Proteomes" id="UP001529272"/>
    </source>
</evidence>
<dbReference type="Proteomes" id="UP001529272">
    <property type="component" value="Unassembled WGS sequence"/>
</dbReference>
<sequence length="761" mass="84527">MAGGPGWVVVSVEVLAPPIEPGWVARLGAAVRAEFRVEVLVPAVADPILGSPACAVPGCVRSSRYAGLCPAHLGRWRKAGRPDDRRAWAATADPEVMGYRPLQSCLVPGCGFGQHRYRLCYTHSHAWDKAGRPVVDRWKPDVAGTPAAVCAIPGCMLWAELDAGWCHSHHRRWRLRGRPSAAEFIAYCASYGEDRFDLRPLRPQLRLEIGYALQCRVDLNRTRTTPRSIKPLLDHLSATGAESLLDRPLADWLAGLPAAASVNTPRAFLGYAIECVLDLRDGTGWDSEYQRDVWRLRRLGVSGHDGAKLDFTAVHPVWLRELAKRWCRWRMSCGVGLGQLRSDRLALVRLSQFMPGLASSSGPGALERAALEAYLARLAVEIPQPKTRSAEIGCVTGFLNAVRQHRWASLPAEAQLYPSDQPRRDETPAPRAIPEFVMGQLESPANLDRISDPRIRLLVEVLIRTGLRIGDATRLALDCLVRDPQGAVYLRYRNHKMRRDAVVPIDDELTAMIQTQQERTRQRFPTTAVLLPRSSANPDGRLPIPTVTFHLQLGQWLETCGVTDELGQPAHITAHQFRHTAATRWINHEVPQEVVRRLLDHTSHTMTAVYARLADTTIREQWERAQKINIHGEPVDITVDGPLADGEWMKQNLARAKIALPNGYCGLPLQKSCPHANACLTCPLFITTAEFLPQHRKQLDDTRTLISRAQTDGHTRLAEMNHTVETNLLTIIATLETDQRDCRCAAAGSETCCGKEPSDAP</sequence>
<dbReference type="RefSeq" id="WP_225325992.1">
    <property type="nucleotide sequence ID" value="NZ_CP084586.1"/>
</dbReference>
<dbReference type="CDD" id="cd00397">
    <property type="entry name" value="DNA_BRE_C"/>
    <property type="match status" value="1"/>
</dbReference>
<dbReference type="InterPro" id="IPR002104">
    <property type="entry name" value="Integrase_catalytic"/>
</dbReference>
<evidence type="ECO:0000256" key="1">
    <source>
        <dbReference type="ARBA" id="ARBA00008857"/>
    </source>
</evidence>
<dbReference type="InterPro" id="IPR011010">
    <property type="entry name" value="DNA_brk_join_enz"/>
</dbReference>
<dbReference type="EMBL" id="JASZZX010000099">
    <property type="protein sequence ID" value="MDM3930523.1"/>
    <property type="molecule type" value="Genomic_DNA"/>
</dbReference>
<dbReference type="PROSITE" id="PS51898">
    <property type="entry name" value="TYR_RECOMBINASE"/>
    <property type="match status" value="1"/>
</dbReference>
<accession>A0ABT7PBB7</accession>
<reference evidence="5 6" key="2">
    <citation type="submission" date="2023-06" db="EMBL/GenBank/DDBJ databases">
        <title>Itaconate inhibition of nontuberculous mycobacteria.</title>
        <authorList>
            <person name="Breen P."/>
            <person name="Zimbric M."/>
            <person name="Caverly L."/>
        </authorList>
    </citation>
    <scope>NUCLEOTIDE SEQUENCE [LARGE SCALE GENOMIC DNA]</scope>
    <source>
        <strain evidence="5 6">FLAC1071</strain>
    </source>
</reference>
<dbReference type="PANTHER" id="PTHR30349">
    <property type="entry name" value="PHAGE INTEGRASE-RELATED"/>
    <property type="match status" value="1"/>
</dbReference>
<evidence type="ECO:0000259" key="4">
    <source>
        <dbReference type="PROSITE" id="PS51898"/>
    </source>
</evidence>
<dbReference type="PANTHER" id="PTHR30349:SF41">
    <property type="entry name" value="INTEGRASE_RECOMBINASE PROTEIN MJ0367-RELATED"/>
    <property type="match status" value="1"/>
</dbReference>
<evidence type="ECO:0000256" key="2">
    <source>
        <dbReference type="ARBA" id="ARBA00023125"/>
    </source>
</evidence>
<protein>
    <submittedName>
        <fullName evidence="5">Tyrosine-type recombinase/integrase</fullName>
    </submittedName>
</protein>
<dbReference type="InterPro" id="IPR050090">
    <property type="entry name" value="Tyrosine_recombinase_XerCD"/>
</dbReference>
<keyword evidence="2" id="KW-0238">DNA-binding</keyword>
<dbReference type="InterPro" id="IPR013762">
    <property type="entry name" value="Integrase-like_cat_sf"/>
</dbReference>
<evidence type="ECO:0000313" key="5">
    <source>
        <dbReference type="EMBL" id="MDM3930523.1"/>
    </source>
</evidence>
<proteinExistence type="inferred from homology"/>
<dbReference type="SUPFAM" id="SSF56349">
    <property type="entry name" value="DNA breaking-rejoining enzymes"/>
    <property type="match status" value="1"/>
</dbReference>
<dbReference type="Gene3D" id="1.10.443.10">
    <property type="entry name" value="Intergrase catalytic core"/>
    <property type="match status" value="1"/>
</dbReference>
<reference evidence="6" key="1">
    <citation type="submission" date="2023-06" db="EMBL/GenBank/DDBJ databases">
        <title>Itaconate inhibition of nontuberculous mycobacteria.</title>
        <authorList>
            <person name="Spilker T."/>
        </authorList>
    </citation>
    <scope>NUCLEOTIDE SEQUENCE [LARGE SCALE GENOMIC DNA]</scope>
    <source>
        <strain evidence="6">FLAC1071</strain>
    </source>
</reference>
<dbReference type="Pfam" id="PF00589">
    <property type="entry name" value="Phage_integrase"/>
    <property type="match status" value="1"/>
</dbReference>
<name>A0ABT7PBB7_MYCIT</name>
<keyword evidence="3" id="KW-0233">DNA recombination</keyword>
<evidence type="ECO:0000256" key="3">
    <source>
        <dbReference type="ARBA" id="ARBA00023172"/>
    </source>
</evidence>
<keyword evidence="6" id="KW-1185">Reference proteome</keyword>
<comment type="similarity">
    <text evidence="1">Belongs to the 'phage' integrase family.</text>
</comment>
<gene>
    <name evidence="5" type="ORF">QRB35_31975</name>
</gene>
<comment type="caution">
    <text evidence="5">The sequence shown here is derived from an EMBL/GenBank/DDBJ whole genome shotgun (WGS) entry which is preliminary data.</text>
</comment>
<organism evidence="5 6">
    <name type="scientific">Mycobacterium intracellulare subsp. chimaera</name>
    <dbReference type="NCBI Taxonomy" id="222805"/>
    <lineage>
        <taxon>Bacteria</taxon>
        <taxon>Bacillati</taxon>
        <taxon>Actinomycetota</taxon>
        <taxon>Actinomycetes</taxon>
        <taxon>Mycobacteriales</taxon>
        <taxon>Mycobacteriaceae</taxon>
        <taxon>Mycobacterium</taxon>
        <taxon>Mycobacterium avium complex (MAC)</taxon>
    </lineage>
</organism>
<feature type="domain" description="Tyr recombinase" evidence="4">
    <location>
        <begin position="432"/>
        <end position="623"/>
    </location>
</feature>